<accession>A0ABY4LZR7</accession>
<evidence type="ECO:0000313" key="3">
    <source>
        <dbReference type="EMBL" id="UQA90996.1"/>
    </source>
</evidence>
<dbReference type="EMBL" id="CP086322">
    <property type="protein sequence ID" value="UQA90996.1"/>
    <property type="molecule type" value="Genomic_DNA"/>
</dbReference>
<protein>
    <submittedName>
        <fullName evidence="3">Helix-turn-helix domain-containing protein</fullName>
    </submittedName>
</protein>
<keyword evidence="4" id="KW-1185">Reference proteome</keyword>
<name>A0ABY4LZR7_9ACTN</name>
<reference evidence="3" key="1">
    <citation type="submission" date="2021-10" db="EMBL/GenBank/DDBJ databases">
        <title>Streptomyces nigrumlapis sp.nov.,an antimicrobial producing actinobacterium isolated from Black Gobi rocks.</title>
        <authorList>
            <person name="Wen Y."/>
            <person name="Zhang W."/>
            <person name="Liu X.G."/>
        </authorList>
    </citation>
    <scope>NUCLEOTIDE SEQUENCE</scope>
    <source>
        <strain evidence="3">ST13-2-2</strain>
    </source>
</reference>
<evidence type="ECO:0000259" key="2">
    <source>
        <dbReference type="PROSITE" id="PS50943"/>
    </source>
</evidence>
<dbReference type="Pfam" id="PF01381">
    <property type="entry name" value="HTH_3"/>
    <property type="match status" value="1"/>
</dbReference>
<feature type="region of interest" description="Disordered" evidence="1">
    <location>
        <begin position="78"/>
        <end position="127"/>
    </location>
</feature>
<dbReference type="SUPFAM" id="SSF47413">
    <property type="entry name" value="lambda repressor-like DNA-binding domains"/>
    <property type="match status" value="1"/>
</dbReference>
<dbReference type="InterPro" id="IPR010982">
    <property type="entry name" value="Lambda_DNA-bd_dom_sf"/>
</dbReference>
<evidence type="ECO:0000256" key="1">
    <source>
        <dbReference type="SAM" id="MobiDB-lite"/>
    </source>
</evidence>
<proteinExistence type="predicted"/>
<gene>
    <name evidence="3" type="ORF">K9S39_03065</name>
</gene>
<dbReference type="PROSITE" id="PS50943">
    <property type="entry name" value="HTH_CROC1"/>
    <property type="match status" value="1"/>
</dbReference>
<dbReference type="Proteomes" id="UP000830115">
    <property type="component" value="Chromosome"/>
</dbReference>
<feature type="domain" description="HTH cro/C1-type" evidence="2">
    <location>
        <begin position="1"/>
        <end position="45"/>
    </location>
</feature>
<dbReference type="InterPro" id="IPR001387">
    <property type="entry name" value="Cro/C1-type_HTH"/>
</dbReference>
<dbReference type="Gene3D" id="1.10.260.40">
    <property type="entry name" value="lambda repressor-like DNA-binding domains"/>
    <property type="match status" value="1"/>
</dbReference>
<dbReference type="CDD" id="cd00093">
    <property type="entry name" value="HTH_XRE"/>
    <property type="match status" value="1"/>
</dbReference>
<organism evidence="3 4">
    <name type="scientific">Streptomyces halobius</name>
    <dbReference type="NCBI Taxonomy" id="2879846"/>
    <lineage>
        <taxon>Bacteria</taxon>
        <taxon>Bacillati</taxon>
        <taxon>Actinomycetota</taxon>
        <taxon>Actinomycetes</taxon>
        <taxon>Kitasatosporales</taxon>
        <taxon>Streptomycetaceae</taxon>
        <taxon>Streptomyces</taxon>
    </lineage>
</organism>
<evidence type="ECO:0000313" key="4">
    <source>
        <dbReference type="Proteomes" id="UP000830115"/>
    </source>
</evidence>
<sequence>MNQEQLTEAADVSVGTVRKVEQGGDVRMETLHALARALGVSTSTLFATETTTPVVGDEANRGYLVELRKALMPPVGLAAPMTDRGGAEELSALPQRHGRRSRPLLGRSVRFGGEAASGPAAFRRSDG</sequence>